<keyword evidence="3" id="KW-1185">Reference proteome</keyword>
<evidence type="ECO:0000256" key="1">
    <source>
        <dbReference type="SAM" id="Phobius"/>
    </source>
</evidence>
<evidence type="ECO:0000313" key="2">
    <source>
        <dbReference type="EMBL" id="KJH45235.1"/>
    </source>
</evidence>
<feature type="transmembrane region" description="Helical" evidence="1">
    <location>
        <begin position="6"/>
        <end position="28"/>
    </location>
</feature>
<dbReference type="EMBL" id="KN716419">
    <property type="protein sequence ID" value="KJH45235.1"/>
    <property type="molecule type" value="Genomic_DNA"/>
</dbReference>
<organism evidence="2 3">
    <name type="scientific">Dictyocaulus viviparus</name>
    <name type="common">Bovine lungworm</name>
    <dbReference type="NCBI Taxonomy" id="29172"/>
    <lineage>
        <taxon>Eukaryota</taxon>
        <taxon>Metazoa</taxon>
        <taxon>Ecdysozoa</taxon>
        <taxon>Nematoda</taxon>
        <taxon>Chromadorea</taxon>
        <taxon>Rhabditida</taxon>
        <taxon>Rhabditina</taxon>
        <taxon>Rhabditomorpha</taxon>
        <taxon>Strongyloidea</taxon>
        <taxon>Metastrongylidae</taxon>
        <taxon>Dictyocaulus</taxon>
    </lineage>
</organism>
<evidence type="ECO:0000313" key="3">
    <source>
        <dbReference type="Proteomes" id="UP000053766"/>
    </source>
</evidence>
<proteinExistence type="predicted"/>
<reference evidence="3" key="2">
    <citation type="journal article" date="2016" name="Sci. Rep.">
        <title>Dictyocaulus viviparus genome, variome and transcriptome elucidate lungworm biology and support future intervention.</title>
        <authorList>
            <person name="McNulty S.N."/>
            <person name="Strube C."/>
            <person name="Rosa B.A."/>
            <person name="Martin J.C."/>
            <person name="Tyagi R."/>
            <person name="Choi Y.J."/>
            <person name="Wang Q."/>
            <person name="Hallsworth Pepin K."/>
            <person name="Zhang X."/>
            <person name="Ozersky P."/>
            <person name="Wilson R.K."/>
            <person name="Sternberg P.W."/>
            <person name="Gasser R.B."/>
            <person name="Mitreva M."/>
        </authorList>
    </citation>
    <scope>NUCLEOTIDE SEQUENCE [LARGE SCALE GENOMIC DNA]</scope>
    <source>
        <strain evidence="3">HannoverDv2000</strain>
    </source>
</reference>
<sequence length="84" mass="9354">MYDKLIYLVLFFGYVSCQLGGIGGMYGYPYGMGYGMGMGAGLGMDMFSNPYGYSAYYNYRCRNLLGLGGLYNPLYGNVLGKRKR</sequence>
<name>A0A0D8XL44_DICVI</name>
<keyword evidence="1" id="KW-1133">Transmembrane helix</keyword>
<protein>
    <submittedName>
        <fullName evidence="2">Sulfur globule protein CV1 domain protein</fullName>
    </submittedName>
</protein>
<keyword evidence="1" id="KW-0472">Membrane</keyword>
<reference evidence="2 3" key="1">
    <citation type="submission" date="2013-11" db="EMBL/GenBank/DDBJ databases">
        <title>Draft genome of the bovine lungworm Dictyocaulus viviparus.</title>
        <authorList>
            <person name="Mitreva M."/>
        </authorList>
    </citation>
    <scope>NUCLEOTIDE SEQUENCE [LARGE SCALE GENOMIC DNA]</scope>
    <source>
        <strain evidence="2 3">HannoverDv2000</strain>
    </source>
</reference>
<keyword evidence="1" id="KW-0812">Transmembrane</keyword>
<dbReference type="AlphaFoldDB" id="A0A0D8XL44"/>
<dbReference type="Proteomes" id="UP000053766">
    <property type="component" value="Unassembled WGS sequence"/>
</dbReference>
<gene>
    <name evidence="2" type="ORF">DICVIV_08732</name>
</gene>
<accession>A0A0D8XL44</accession>